<dbReference type="Proteomes" id="UP001154282">
    <property type="component" value="Unassembled WGS sequence"/>
</dbReference>
<accession>A0AAV0ISD0</accession>
<evidence type="ECO:0000313" key="2">
    <source>
        <dbReference type="Proteomes" id="UP001154282"/>
    </source>
</evidence>
<proteinExistence type="predicted"/>
<sequence>MNGYQRAQTIHIFLNGYRRAQIIQILLQRYIRAQDIPTNIRERRKPMKRPNPAHQIHFHRILHQVTLHLHHRLPCKSPPVLFSDRPHPPHTLHALRPVEALFFHRPSGMLRPQRFPVPIYLPAGRLPVLPQAMPPLKPSHRDLTVAGALHRPLIDVRRPDDDVLVVDDHPFRVDIDHEPPAPLALFLRGIRRSCGGGRIRRACFAVSEAEEVEVVGAQVVVGVPAVG</sequence>
<evidence type="ECO:0000313" key="1">
    <source>
        <dbReference type="EMBL" id="CAI0400024.1"/>
    </source>
</evidence>
<dbReference type="EMBL" id="CAMGYJ010000004">
    <property type="protein sequence ID" value="CAI0400024.1"/>
    <property type="molecule type" value="Genomic_DNA"/>
</dbReference>
<organism evidence="1 2">
    <name type="scientific">Linum tenue</name>
    <dbReference type="NCBI Taxonomy" id="586396"/>
    <lineage>
        <taxon>Eukaryota</taxon>
        <taxon>Viridiplantae</taxon>
        <taxon>Streptophyta</taxon>
        <taxon>Embryophyta</taxon>
        <taxon>Tracheophyta</taxon>
        <taxon>Spermatophyta</taxon>
        <taxon>Magnoliopsida</taxon>
        <taxon>eudicotyledons</taxon>
        <taxon>Gunneridae</taxon>
        <taxon>Pentapetalae</taxon>
        <taxon>rosids</taxon>
        <taxon>fabids</taxon>
        <taxon>Malpighiales</taxon>
        <taxon>Linaceae</taxon>
        <taxon>Linum</taxon>
    </lineage>
</organism>
<comment type="caution">
    <text evidence="1">The sequence shown here is derived from an EMBL/GenBank/DDBJ whole genome shotgun (WGS) entry which is preliminary data.</text>
</comment>
<dbReference type="AlphaFoldDB" id="A0AAV0ISD0"/>
<name>A0AAV0ISD0_9ROSI</name>
<protein>
    <submittedName>
        <fullName evidence="1">Uncharacterized protein</fullName>
    </submittedName>
</protein>
<gene>
    <name evidence="1" type="ORF">LITE_LOCUS10563</name>
</gene>
<keyword evidence="2" id="KW-1185">Reference proteome</keyword>
<reference evidence="1" key="1">
    <citation type="submission" date="2022-08" db="EMBL/GenBank/DDBJ databases">
        <authorList>
            <person name="Gutierrez-Valencia J."/>
        </authorList>
    </citation>
    <scope>NUCLEOTIDE SEQUENCE</scope>
</reference>